<dbReference type="EMBL" id="JBHSJF010000001">
    <property type="protein sequence ID" value="MFC5066434.1"/>
    <property type="molecule type" value="Genomic_DNA"/>
</dbReference>
<organism evidence="2 3">
    <name type="scientific">Flaviflagellibacter deserti</name>
    <dbReference type="NCBI Taxonomy" id="2267266"/>
    <lineage>
        <taxon>Bacteria</taxon>
        <taxon>Pseudomonadati</taxon>
        <taxon>Pseudomonadota</taxon>
        <taxon>Alphaproteobacteria</taxon>
        <taxon>Hyphomicrobiales</taxon>
        <taxon>Flaviflagellibacter</taxon>
    </lineage>
</organism>
<dbReference type="PRINTS" id="PR01217">
    <property type="entry name" value="PRICHEXTENSN"/>
</dbReference>
<feature type="region of interest" description="Disordered" evidence="1">
    <location>
        <begin position="49"/>
        <end position="205"/>
    </location>
</feature>
<dbReference type="Gene3D" id="3.30.1150.10">
    <property type="match status" value="1"/>
</dbReference>
<evidence type="ECO:0000313" key="2">
    <source>
        <dbReference type="EMBL" id="MFC5066434.1"/>
    </source>
</evidence>
<proteinExistence type="predicted"/>
<protein>
    <recommendedName>
        <fullName evidence="4">Cell division and transport-associated protein TolA</fullName>
    </recommendedName>
</protein>
<evidence type="ECO:0000313" key="3">
    <source>
        <dbReference type="Proteomes" id="UP001595796"/>
    </source>
</evidence>
<accession>A0ABV9YYQ3</accession>
<comment type="caution">
    <text evidence="2">The sequence shown here is derived from an EMBL/GenBank/DDBJ whole genome shotgun (WGS) entry which is preliminary data.</text>
</comment>
<dbReference type="RefSeq" id="WP_162799545.1">
    <property type="nucleotide sequence ID" value="NZ_JBHSJF010000001.1"/>
</dbReference>
<keyword evidence="3" id="KW-1185">Reference proteome</keyword>
<feature type="compositionally biased region" description="Basic and acidic residues" evidence="1">
    <location>
        <begin position="101"/>
        <end position="131"/>
    </location>
</feature>
<dbReference type="Proteomes" id="UP001595796">
    <property type="component" value="Unassembled WGS sequence"/>
</dbReference>
<name>A0ABV9YYQ3_9HYPH</name>
<evidence type="ECO:0000256" key="1">
    <source>
        <dbReference type="SAM" id="MobiDB-lite"/>
    </source>
</evidence>
<sequence>MTKQRTGMVVSSVAHAGVIAYAVIGFTTAKPFDPTLESVAVEVLSPSEYDALTKGDRTSKKVENTPKVEAKKIAAVTPEPRPAAPEAKENVDAPPPPPDAAKVETPEPKPEPKKAETPPPEPPKEEPKKAETPPVPTPAPKPAETPKPEKKVDEKSQAKLDDLIKKEVEKKPDPPKKVEKKPDPKPQPKFDPSKIATMIDKRDPGRVAQAAPQMASITTAGISNGQASQLALTRATMLGNMIREQLYQCWSPPVGTQGMRDLMATIQFELTPQGVLIGQPSLQGSSANPAFQAFAESAMRAVNSCTQPTRPLRLPPEDYNLWKSVILDFKLPDA</sequence>
<reference evidence="3" key="1">
    <citation type="journal article" date="2019" name="Int. J. Syst. Evol. Microbiol.">
        <title>The Global Catalogue of Microorganisms (GCM) 10K type strain sequencing project: providing services to taxonomists for standard genome sequencing and annotation.</title>
        <authorList>
            <consortium name="The Broad Institute Genomics Platform"/>
            <consortium name="The Broad Institute Genome Sequencing Center for Infectious Disease"/>
            <person name="Wu L."/>
            <person name="Ma J."/>
        </authorList>
    </citation>
    <scope>NUCLEOTIDE SEQUENCE [LARGE SCALE GENOMIC DNA]</scope>
    <source>
        <strain evidence="3">CGMCC 1.16444</strain>
    </source>
</reference>
<feature type="compositionally biased region" description="Basic and acidic residues" evidence="1">
    <location>
        <begin position="144"/>
        <end position="192"/>
    </location>
</feature>
<gene>
    <name evidence="2" type="ORF">ACFPFW_00215</name>
</gene>
<feature type="compositionally biased region" description="Pro residues" evidence="1">
    <location>
        <begin position="133"/>
        <end position="143"/>
    </location>
</feature>
<evidence type="ECO:0008006" key="4">
    <source>
        <dbReference type="Google" id="ProtNLM"/>
    </source>
</evidence>
<dbReference type="SUPFAM" id="SSF74653">
    <property type="entry name" value="TolA/TonB C-terminal domain"/>
    <property type="match status" value="1"/>
</dbReference>
<feature type="compositionally biased region" description="Basic and acidic residues" evidence="1">
    <location>
        <begin position="51"/>
        <end position="72"/>
    </location>
</feature>